<keyword evidence="3" id="KW-1185">Reference proteome</keyword>
<dbReference type="EMBL" id="JACVEL010000017">
    <property type="protein sequence ID" value="MBC9813839.1"/>
    <property type="molecule type" value="Genomic_DNA"/>
</dbReference>
<name>A0A8J6TU29_9FLAO</name>
<evidence type="ECO:0000313" key="3">
    <source>
        <dbReference type="Proteomes" id="UP000652681"/>
    </source>
</evidence>
<organism evidence="2 3">
    <name type="scientific">Taishania pollutisoli</name>
    <dbReference type="NCBI Taxonomy" id="2766479"/>
    <lineage>
        <taxon>Bacteria</taxon>
        <taxon>Pseudomonadati</taxon>
        <taxon>Bacteroidota</taxon>
        <taxon>Flavobacteriia</taxon>
        <taxon>Flavobacteriales</taxon>
        <taxon>Crocinitomicaceae</taxon>
        <taxon>Taishania</taxon>
    </lineage>
</organism>
<comment type="caution">
    <text evidence="2">The sequence shown here is derived from an EMBL/GenBank/DDBJ whole genome shotgun (WGS) entry which is preliminary data.</text>
</comment>
<dbReference type="AlphaFoldDB" id="A0A8J6TU29"/>
<evidence type="ECO:0000256" key="1">
    <source>
        <dbReference type="SAM" id="Phobius"/>
    </source>
</evidence>
<reference evidence="2" key="1">
    <citation type="submission" date="2020-09" db="EMBL/GenBank/DDBJ databases">
        <title>Taishania pollutisoli gen. nov., sp. nov., Isolated from Tetrabromobisphenol A-Contaminated Soil.</title>
        <authorList>
            <person name="Chen Q."/>
        </authorList>
    </citation>
    <scope>NUCLEOTIDE SEQUENCE</scope>
    <source>
        <strain evidence="2">CZZ-1</strain>
    </source>
</reference>
<dbReference type="RefSeq" id="WP_216714780.1">
    <property type="nucleotide sequence ID" value="NZ_JACVEL010000017.1"/>
</dbReference>
<protein>
    <submittedName>
        <fullName evidence="2">Uncharacterized protein</fullName>
    </submittedName>
</protein>
<dbReference type="Proteomes" id="UP000652681">
    <property type="component" value="Unassembled WGS sequence"/>
</dbReference>
<accession>A0A8J6TU29</accession>
<keyword evidence="1" id="KW-0812">Transmembrane</keyword>
<evidence type="ECO:0000313" key="2">
    <source>
        <dbReference type="EMBL" id="MBC9813839.1"/>
    </source>
</evidence>
<sequence>MKSPNRTWIYLGIGAVLILLFLVYRYGFPERYLNISTQTAVIDLSIPNKVILLEKHPDQKTITQLELRITGKLSDNITLHLSRDAVNSSTSIRLKNGKLDTSFLTKWSQDNAYIIIENPDRSNSQLEVDYQFISE</sequence>
<proteinExistence type="predicted"/>
<feature type="transmembrane region" description="Helical" evidence="1">
    <location>
        <begin position="7"/>
        <end position="27"/>
    </location>
</feature>
<gene>
    <name evidence="2" type="ORF">H9Y05_15290</name>
</gene>
<keyword evidence="1" id="KW-1133">Transmembrane helix</keyword>
<keyword evidence="1" id="KW-0472">Membrane</keyword>